<dbReference type="InterPro" id="IPR011978">
    <property type="entry name" value="YgfB-like"/>
</dbReference>
<proteinExistence type="predicted"/>
<dbReference type="PATRIC" id="fig|265726.11.peg.2788"/>
<protein>
    <recommendedName>
        <fullName evidence="3">YecA family protein</fullName>
    </recommendedName>
</protein>
<dbReference type="AlphaFoldDB" id="A0A0F5V9N4"/>
<sequence length="191" mass="21208">MSAQLSAILQDPELSQHLLSEHQTRGFVTAMAAAPHLLDPAEWLAYLWGGDETSPFTSHEALENYANAIVQIWNDARQALLSNRWEWPEGCDLDDRELVTPATREFAEGVLQGWQLARDDWETIMPENSQDNALLGGVLLSVSLLYDPESAMAALSEQGAEGLAQFEEIFKAIPPMLCGLTQRAQQLTENQ</sequence>
<dbReference type="Proteomes" id="UP000033633">
    <property type="component" value="Unassembled WGS sequence"/>
</dbReference>
<evidence type="ECO:0000313" key="1">
    <source>
        <dbReference type="EMBL" id="KKC98209.1"/>
    </source>
</evidence>
<reference evidence="1 2" key="1">
    <citation type="submission" date="2014-12" db="EMBL/GenBank/DDBJ databases">
        <title>Mercury Reductase activity and rhizosphere competence traits in the genome of root associated Photobacterium halotolerans MELD1.</title>
        <authorList>
            <person name="Mathew D.C."/>
            <person name="Huang C.-C."/>
        </authorList>
    </citation>
    <scope>NUCLEOTIDE SEQUENCE [LARGE SCALE GENOMIC DNA]</scope>
    <source>
        <strain evidence="1 2">MELD1</strain>
    </source>
</reference>
<comment type="caution">
    <text evidence="1">The sequence shown here is derived from an EMBL/GenBank/DDBJ whole genome shotgun (WGS) entry which is preliminary data.</text>
</comment>
<dbReference type="Pfam" id="PF03695">
    <property type="entry name" value="UPF0149"/>
    <property type="match status" value="1"/>
</dbReference>
<dbReference type="EMBL" id="JWYV01000024">
    <property type="protein sequence ID" value="KKC98209.1"/>
    <property type="molecule type" value="Genomic_DNA"/>
</dbReference>
<evidence type="ECO:0000313" key="2">
    <source>
        <dbReference type="Proteomes" id="UP000033633"/>
    </source>
</evidence>
<gene>
    <name evidence="1" type="ORF">KY46_19930</name>
</gene>
<name>A0A0F5V9N4_9GAMM</name>
<dbReference type="NCBIfam" id="TIGR02292">
    <property type="entry name" value="ygfB_yecA"/>
    <property type="match status" value="1"/>
</dbReference>
<dbReference type="SUPFAM" id="SSF101327">
    <property type="entry name" value="YgfB-like"/>
    <property type="match status" value="1"/>
</dbReference>
<dbReference type="OrthoDB" id="570299at2"/>
<keyword evidence="2" id="KW-1185">Reference proteome</keyword>
<evidence type="ECO:0008006" key="3">
    <source>
        <dbReference type="Google" id="ProtNLM"/>
    </source>
</evidence>
<dbReference type="InterPro" id="IPR036255">
    <property type="entry name" value="YgfB-like_sf"/>
</dbReference>
<accession>A0A0F5V9N4</accession>
<dbReference type="STRING" id="265726.KY46_19930"/>
<organism evidence="1 2">
    <name type="scientific">Photobacterium halotolerans</name>
    <dbReference type="NCBI Taxonomy" id="265726"/>
    <lineage>
        <taxon>Bacteria</taxon>
        <taxon>Pseudomonadati</taxon>
        <taxon>Pseudomonadota</taxon>
        <taxon>Gammaproteobacteria</taxon>
        <taxon>Vibrionales</taxon>
        <taxon>Vibrionaceae</taxon>
        <taxon>Photobacterium</taxon>
    </lineage>
</organism>
<dbReference type="RefSeq" id="WP_046222351.1">
    <property type="nucleotide sequence ID" value="NZ_JWYV01000024.1"/>
</dbReference>